<protein>
    <recommendedName>
        <fullName evidence="10">RecBCD enzyme subunit RecC</fullName>
    </recommendedName>
    <alternativeName>
        <fullName evidence="10">Exonuclease V subunit RecC</fullName>
        <shortName evidence="10">ExoV subunit RecC</shortName>
    </alternativeName>
    <alternativeName>
        <fullName evidence="10">Helicase/nuclease RecBCD subunit RecC</fullName>
    </alternativeName>
</protein>
<dbReference type="Gene3D" id="3.40.50.300">
    <property type="entry name" value="P-loop containing nucleotide triphosphate hydrolases"/>
    <property type="match status" value="2"/>
</dbReference>
<evidence type="ECO:0000313" key="13">
    <source>
        <dbReference type="Proteomes" id="UP000286482"/>
    </source>
</evidence>
<reference evidence="12 13" key="1">
    <citation type="submission" date="2018-09" db="EMBL/GenBank/DDBJ databases">
        <authorList>
            <person name="Wang Z."/>
        </authorList>
    </citation>
    <scope>NUCLEOTIDE SEQUENCE [LARGE SCALE GENOMIC DNA]</scope>
    <source>
        <strain evidence="12 13">ALS 81</strain>
    </source>
</reference>
<dbReference type="PANTHER" id="PTHR30591:SF1">
    <property type="entry name" value="RECBCD ENZYME SUBUNIT RECC"/>
    <property type="match status" value="1"/>
</dbReference>
<dbReference type="PIRSF" id="PIRSF000980">
    <property type="entry name" value="RecC"/>
    <property type="match status" value="1"/>
</dbReference>
<dbReference type="GO" id="GO:0005524">
    <property type="term" value="F:ATP binding"/>
    <property type="evidence" value="ECO:0007669"/>
    <property type="project" value="UniProtKB-UniRule"/>
</dbReference>
<proteinExistence type="inferred from homology"/>
<name>A0A420ELF6_9ALTE</name>
<gene>
    <name evidence="10 12" type="primary">recC</name>
    <name evidence="12" type="ORF">DBZ36_02395</name>
</gene>
<dbReference type="GO" id="GO:0003677">
    <property type="term" value="F:DNA binding"/>
    <property type="evidence" value="ECO:0007669"/>
    <property type="project" value="UniProtKB-UniRule"/>
</dbReference>
<dbReference type="Pfam" id="PF17946">
    <property type="entry name" value="RecC_C"/>
    <property type="match status" value="1"/>
</dbReference>
<dbReference type="SUPFAM" id="SSF52980">
    <property type="entry name" value="Restriction endonuclease-like"/>
    <property type="match status" value="1"/>
</dbReference>
<dbReference type="EMBL" id="RAQO01000002">
    <property type="protein sequence ID" value="RKF21518.1"/>
    <property type="molecule type" value="Genomic_DNA"/>
</dbReference>
<comment type="similarity">
    <text evidence="10">Belongs to the RecC family.</text>
</comment>
<dbReference type="InterPro" id="IPR006697">
    <property type="entry name" value="RecC"/>
</dbReference>
<evidence type="ECO:0000256" key="5">
    <source>
        <dbReference type="ARBA" id="ARBA00022806"/>
    </source>
</evidence>
<keyword evidence="4 10" id="KW-0378">Hydrolase</keyword>
<comment type="function">
    <text evidence="10">A helicase/nuclease that prepares dsDNA breaks (DSB) for recombinational DNA repair. Binds to DSBs and unwinds DNA via a highly rapid and processive ATP-dependent bidirectional helicase activity. Unwinds dsDNA until it encounters a Chi (crossover hotspot instigator) sequence from the 3' direction. Cuts ssDNA a few nucleotides 3' to the Chi site. The properties and activities of the enzyme are changed at Chi. The Chi-altered holoenzyme produces a long 3'-ssDNA overhang and facilitates RecA-binding to the ssDNA for homologous DNA recombination and repair. Holoenzyme degrades any linearized DNA that is unable to undergo homologous recombination. In the holoenzyme this subunit recognizes the wild-type Chi sequence, and when added to isolated RecB increases its ATP-dependent helicase processivity.</text>
</comment>
<dbReference type="SUPFAM" id="SSF52540">
    <property type="entry name" value="P-loop containing nucleoside triphosphate hydrolases"/>
    <property type="match status" value="2"/>
</dbReference>
<dbReference type="GO" id="GO:0009338">
    <property type="term" value="C:exodeoxyribonuclease V complex"/>
    <property type="evidence" value="ECO:0007669"/>
    <property type="project" value="InterPro"/>
</dbReference>
<evidence type="ECO:0000256" key="2">
    <source>
        <dbReference type="ARBA" id="ARBA00022741"/>
    </source>
</evidence>
<dbReference type="InterPro" id="IPR013986">
    <property type="entry name" value="DExx_box_DNA_helicase_dom_sf"/>
</dbReference>
<dbReference type="Gene3D" id="1.10.10.990">
    <property type="match status" value="1"/>
</dbReference>
<keyword evidence="7 10" id="KW-0067">ATP-binding</keyword>
<accession>A0A420ELF6</accession>
<evidence type="ECO:0000256" key="1">
    <source>
        <dbReference type="ARBA" id="ARBA00022722"/>
    </source>
</evidence>
<dbReference type="Pfam" id="PF04257">
    <property type="entry name" value="Exonuc_V_gamma"/>
    <property type="match status" value="1"/>
</dbReference>
<keyword evidence="13" id="KW-1185">Reference proteome</keyword>
<dbReference type="InterPro" id="IPR041500">
    <property type="entry name" value="RecC_C"/>
</dbReference>
<comment type="caution">
    <text evidence="12">The sequence shown here is derived from an EMBL/GenBank/DDBJ whole genome shotgun (WGS) entry which is preliminary data.</text>
</comment>
<evidence type="ECO:0000313" key="12">
    <source>
        <dbReference type="EMBL" id="RKF21518.1"/>
    </source>
</evidence>
<dbReference type="GO" id="GO:0003678">
    <property type="term" value="F:DNA helicase activity"/>
    <property type="evidence" value="ECO:0007669"/>
    <property type="project" value="UniProtKB-UniRule"/>
</dbReference>
<evidence type="ECO:0000256" key="7">
    <source>
        <dbReference type="ARBA" id="ARBA00022840"/>
    </source>
</evidence>
<evidence type="ECO:0000256" key="6">
    <source>
        <dbReference type="ARBA" id="ARBA00022839"/>
    </source>
</evidence>
<dbReference type="Gene3D" id="3.40.50.10930">
    <property type="match status" value="1"/>
</dbReference>
<dbReference type="GO" id="GO:0008854">
    <property type="term" value="F:exodeoxyribonuclease V activity"/>
    <property type="evidence" value="ECO:0007669"/>
    <property type="project" value="InterPro"/>
</dbReference>
<keyword evidence="1 10" id="KW-0540">Nuclease</keyword>
<keyword evidence="3 10" id="KW-0227">DNA damage</keyword>
<keyword evidence="2 10" id="KW-0547">Nucleotide-binding</keyword>
<dbReference type="PANTHER" id="PTHR30591">
    <property type="entry name" value="RECBCD ENZYME SUBUNIT RECC"/>
    <property type="match status" value="1"/>
</dbReference>
<evidence type="ECO:0000256" key="4">
    <source>
        <dbReference type="ARBA" id="ARBA00022801"/>
    </source>
</evidence>
<dbReference type="GO" id="GO:0000724">
    <property type="term" value="P:double-strand break repair via homologous recombination"/>
    <property type="evidence" value="ECO:0007669"/>
    <property type="project" value="UniProtKB-UniRule"/>
</dbReference>
<evidence type="ECO:0000259" key="11">
    <source>
        <dbReference type="Pfam" id="PF17946"/>
    </source>
</evidence>
<dbReference type="HAMAP" id="MF_01486">
    <property type="entry name" value="RecC"/>
    <property type="match status" value="1"/>
</dbReference>
<comment type="subunit">
    <text evidence="10">Heterotrimer of RecB, RecC and RecD. All subunits contribute to DNA-binding.</text>
</comment>
<keyword evidence="9 10" id="KW-0234">DNA repair</keyword>
<organism evidence="12 13">
    <name type="scientific">Alginatibacterium sediminis</name>
    <dbReference type="NCBI Taxonomy" id="2164068"/>
    <lineage>
        <taxon>Bacteria</taxon>
        <taxon>Pseudomonadati</taxon>
        <taxon>Pseudomonadota</taxon>
        <taxon>Gammaproteobacteria</taxon>
        <taxon>Alteromonadales</taxon>
        <taxon>Alteromonadaceae</taxon>
        <taxon>Alginatibacterium</taxon>
    </lineage>
</organism>
<keyword evidence="5 10" id="KW-0347">Helicase</keyword>
<sequence>MRFAKAYSCGKVVPGSSASVQRLLYFYQSNQLDVLSHLLCSLIQKQPLANPLARQQILVQSPGMAQWLKLEMARTMGISANTDFPLPASFIWQMFHLVLDDVPEQSPFNKEAMAWRLMRILPGQLDQDPFSPLRFYLEGDEQHGGRKLWQLCQKIADIFDQYLVYRPQWTQAWEEGDDLSDISAAHPWQPLLWRLLVDDTVENMHNPYHRSNLFQDFVEAVERRQVGELEQLPQQVYVFGISALPPAYLKALEALGKHIEIHLFLTNPCCLYWGDIKDSNPQDSLSVGNPLLASMGKLGRDYIELLAQVNKHELDQQPFVEPQANTLLANIQRDILNLENPVDPLAFESSQHKRVVAETDRSVCLQLCHSPRRELEILHDQLLDMLAEDPSLSPRDIIVMVPDINTYSPLIQAVFSSRSGEQAIPFAISDCSATVESPVLLSFIEILGLSQNRAGASTILNLLEVPAIARHFGIELSAIPMLRQWVLESGVRWGLDADDMQRWSMPEGERNSWIFGLKRMLLGYAMDSNIGLHEGVLPFDEVQGLQARVLGRLAHFVDALIEVQKLWLSEQDAQQWQASLQRLVHDFYDFEAQELAEQQQLLSLIQKFHAGAESSQYRATISAQVALDYCRNQLSEQRGSQRFLAGQLNFCTLLPMRAIPFKVVCLLGLNDKDYPRSVAPVGFDLMASQPAQRGDRSRRDDDRYLFLEALGAAQDRLYLSYIAKSAVDDTQQEPSVLLAELKEYIGQCFCLEQDRDLDSDTSANKLLNALSTQHPLQAFSPRYYQKQSSLFSYQQRWLPLASQLQSGFDSSTSAVAVLEQLELEPDQQLADLQKFARAPSHCFFQRRLKVFYPRLEEQLVEAESFALDPLSRYQLDSQLLTARLKGQEFEALRLQHLASGLLPHAHFGELTLSQRWHELDALMSALDPYLPITKARQRVNLELERFTLQGWVEPHSAALIQYRAGSLRAPDVTQLWLNHLAYHAMQYPPLPSLLFGRSSSISLRPIDASLAKELLFAWLELYERSHNQTNIWAPRSVWAWYLKLWKPGEGLDDDPSKIAKAELAAKECFEGGFIMVGENQDPYLDQLLPDFSAQWPEMLALASPFVDPIFEYLESNNYE</sequence>
<dbReference type="NCBIfam" id="TIGR01450">
    <property type="entry name" value="recC"/>
    <property type="match status" value="1"/>
</dbReference>
<evidence type="ECO:0000256" key="3">
    <source>
        <dbReference type="ARBA" id="ARBA00022763"/>
    </source>
</evidence>
<dbReference type="AlphaFoldDB" id="A0A420ELF6"/>
<dbReference type="Proteomes" id="UP000286482">
    <property type="component" value="Unassembled WGS sequence"/>
</dbReference>
<keyword evidence="8 10" id="KW-0238">DNA-binding</keyword>
<dbReference type="InterPro" id="IPR011335">
    <property type="entry name" value="Restrct_endonuc-II-like"/>
</dbReference>
<comment type="miscellaneous">
    <text evidence="10">In the RecBCD complex, RecB has a slow 3'-5' helicase, an exonuclease activity and loads RecA onto ssDNA, RecD has a fast 5'-3' helicase activity, while RecC stimulates the ATPase and processivity of the RecB helicase and contributes to recognition of the Chi site.</text>
</comment>
<evidence type="ECO:0000256" key="9">
    <source>
        <dbReference type="ARBA" id="ARBA00023204"/>
    </source>
</evidence>
<evidence type="ECO:0000256" key="10">
    <source>
        <dbReference type="HAMAP-Rule" id="MF_01486"/>
    </source>
</evidence>
<dbReference type="InterPro" id="IPR027417">
    <property type="entry name" value="P-loop_NTPase"/>
</dbReference>
<keyword evidence="6 10" id="KW-0269">Exonuclease</keyword>
<dbReference type="CDD" id="cd22353">
    <property type="entry name" value="RecC_C-like"/>
    <property type="match status" value="1"/>
</dbReference>
<feature type="domain" description="RecC C-terminal" evidence="11">
    <location>
        <begin position="828"/>
        <end position="1043"/>
    </location>
</feature>
<dbReference type="Gene3D" id="1.10.10.160">
    <property type="match status" value="1"/>
</dbReference>
<evidence type="ECO:0000256" key="8">
    <source>
        <dbReference type="ARBA" id="ARBA00023125"/>
    </source>
</evidence>